<evidence type="ECO:0000256" key="11">
    <source>
        <dbReference type="NCBIfam" id="TIGR00928"/>
    </source>
</evidence>
<dbReference type="Gene3D" id="1.10.275.10">
    <property type="entry name" value="Fumarase/aspartase (N-terminal domain)"/>
    <property type="match status" value="1"/>
</dbReference>
<dbReference type="FunFam" id="1.10.40.30:FF:000007">
    <property type="entry name" value="Adenylosuccinate lyase"/>
    <property type="match status" value="1"/>
</dbReference>
<keyword evidence="15" id="KW-1185">Reference proteome</keyword>
<dbReference type="PANTHER" id="PTHR43172">
    <property type="entry name" value="ADENYLOSUCCINATE LYASE"/>
    <property type="match status" value="1"/>
</dbReference>
<dbReference type="UniPathway" id="UPA00075">
    <property type="reaction ID" value="UER00336"/>
</dbReference>
<comment type="pathway">
    <text evidence="1 12">Purine metabolism; IMP biosynthesis via de novo pathway; 5-amino-1-(5-phospho-D-ribosyl)imidazole-4-carboxamide from 5-amino-1-(5-phospho-D-ribosyl)imidazole-4-carboxylate: step 2/2.</text>
</comment>
<dbReference type="GO" id="GO:0044208">
    <property type="term" value="P:'de novo' AMP biosynthetic process"/>
    <property type="evidence" value="ECO:0007669"/>
    <property type="project" value="UniProtKB-UniPathway"/>
</dbReference>
<comment type="similarity">
    <text evidence="3 12">Belongs to the lyase 1 family. Adenylosuccinate lyase subfamily.</text>
</comment>
<dbReference type="GO" id="GO:0070626">
    <property type="term" value="F:(S)-2-(5-amino-1-(5-phospho-D-ribosyl)imidazole-4-carboxamido) succinate lyase (fumarate-forming) activity"/>
    <property type="evidence" value="ECO:0007669"/>
    <property type="project" value="TreeGrafter"/>
</dbReference>
<evidence type="ECO:0000313" key="14">
    <source>
        <dbReference type="EMBL" id="KJJ83747.1"/>
    </source>
</evidence>
<dbReference type="Gene3D" id="1.10.40.30">
    <property type="entry name" value="Fumarase/aspartase (C-terminal domain)"/>
    <property type="match status" value="1"/>
</dbReference>
<dbReference type="PANTHER" id="PTHR43172:SF1">
    <property type="entry name" value="ADENYLOSUCCINATE LYASE"/>
    <property type="match status" value="1"/>
</dbReference>
<gene>
    <name evidence="14" type="ORF">OMAG_002406</name>
</gene>
<dbReference type="PATRIC" id="fig|1609969.3.peg.2575"/>
<dbReference type="GO" id="GO:0005829">
    <property type="term" value="C:cytosol"/>
    <property type="evidence" value="ECO:0007669"/>
    <property type="project" value="TreeGrafter"/>
</dbReference>
<evidence type="ECO:0000313" key="15">
    <source>
        <dbReference type="Proteomes" id="UP000033428"/>
    </source>
</evidence>
<reference evidence="14 15" key="1">
    <citation type="submission" date="2015-02" db="EMBL/GenBank/DDBJ databases">
        <title>Single-cell genomics of uncultivated deep-branching MTB reveals a conserved set of magnetosome genes.</title>
        <authorList>
            <person name="Kolinko S."/>
            <person name="Richter M."/>
            <person name="Glockner F.O."/>
            <person name="Brachmann A."/>
            <person name="Schuler D."/>
        </authorList>
    </citation>
    <scope>NUCLEOTIDE SEQUENCE [LARGE SCALE GENOMIC DNA]</scope>
    <source>
        <strain evidence="14">SKK-01</strain>
    </source>
</reference>
<evidence type="ECO:0000259" key="13">
    <source>
        <dbReference type="SMART" id="SM00998"/>
    </source>
</evidence>
<dbReference type="InterPro" id="IPR024083">
    <property type="entry name" value="Fumarase/histidase_N"/>
</dbReference>
<dbReference type="Pfam" id="PF00206">
    <property type="entry name" value="Lyase_1"/>
    <property type="match status" value="1"/>
</dbReference>
<dbReference type="FunFam" id="1.20.200.10:FF:000008">
    <property type="entry name" value="Adenylosuccinate lyase"/>
    <property type="match status" value="1"/>
</dbReference>
<dbReference type="SMART" id="SM00998">
    <property type="entry name" value="ADSL_C"/>
    <property type="match status" value="1"/>
</dbReference>
<dbReference type="InterPro" id="IPR000362">
    <property type="entry name" value="Fumarate_lyase_fam"/>
</dbReference>
<comment type="caution">
    <text evidence="14">The sequence shown here is derived from an EMBL/GenBank/DDBJ whole genome shotgun (WGS) entry which is preliminary data.</text>
</comment>
<evidence type="ECO:0000256" key="3">
    <source>
        <dbReference type="ARBA" id="ARBA00008273"/>
    </source>
</evidence>
<dbReference type="CDD" id="cd01360">
    <property type="entry name" value="Adenylsuccinate_lyase_1"/>
    <property type="match status" value="1"/>
</dbReference>
<dbReference type="UniPathway" id="UPA00074">
    <property type="reaction ID" value="UER00132"/>
</dbReference>
<dbReference type="SUPFAM" id="SSF48557">
    <property type="entry name" value="L-aspartase-like"/>
    <property type="match status" value="1"/>
</dbReference>
<dbReference type="PROSITE" id="PS00163">
    <property type="entry name" value="FUMARATE_LYASES"/>
    <property type="match status" value="1"/>
</dbReference>
<accession>A0A0F0CKJ5</accession>
<dbReference type="GO" id="GO:0004018">
    <property type="term" value="F:N6-(1,2-dicarboxyethyl)AMP AMP-lyase (fumarate-forming) activity"/>
    <property type="evidence" value="ECO:0007669"/>
    <property type="project" value="UniProtKB-UniRule"/>
</dbReference>
<comment type="catalytic activity">
    <reaction evidence="10">
        <text>N(6)-(1,2-dicarboxyethyl)-AMP = fumarate + AMP</text>
        <dbReference type="Rhea" id="RHEA:16853"/>
        <dbReference type="ChEBI" id="CHEBI:29806"/>
        <dbReference type="ChEBI" id="CHEBI:57567"/>
        <dbReference type="ChEBI" id="CHEBI:456215"/>
        <dbReference type="EC" id="4.3.2.2"/>
    </reaction>
    <physiologicalReaction direction="left-to-right" evidence="10">
        <dbReference type="Rhea" id="RHEA:16854"/>
    </physiologicalReaction>
</comment>
<evidence type="ECO:0000256" key="1">
    <source>
        <dbReference type="ARBA" id="ARBA00004706"/>
    </source>
</evidence>
<dbReference type="AlphaFoldDB" id="A0A0F0CKJ5"/>
<dbReference type="Pfam" id="PF10397">
    <property type="entry name" value="ADSL_C"/>
    <property type="match status" value="1"/>
</dbReference>
<dbReference type="PRINTS" id="PR00149">
    <property type="entry name" value="FUMRATELYASE"/>
</dbReference>
<dbReference type="PRINTS" id="PR00145">
    <property type="entry name" value="ARGSUCLYASE"/>
</dbReference>
<evidence type="ECO:0000256" key="5">
    <source>
        <dbReference type="ARBA" id="ARBA00017058"/>
    </source>
</evidence>
<evidence type="ECO:0000256" key="2">
    <source>
        <dbReference type="ARBA" id="ARBA00004734"/>
    </source>
</evidence>
<dbReference type="InterPro" id="IPR008948">
    <property type="entry name" value="L-Aspartase-like"/>
</dbReference>
<organism evidence="14 15">
    <name type="scientific">Candidatus Omnitrophus magneticus</name>
    <dbReference type="NCBI Taxonomy" id="1609969"/>
    <lineage>
        <taxon>Bacteria</taxon>
        <taxon>Pseudomonadati</taxon>
        <taxon>Candidatus Omnitrophota</taxon>
        <taxon>Candidatus Omnitrophus</taxon>
    </lineage>
</organism>
<evidence type="ECO:0000256" key="10">
    <source>
        <dbReference type="ARBA" id="ARBA00049115"/>
    </source>
</evidence>
<proteinExistence type="inferred from homology"/>
<feature type="domain" description="Adenylosuccinate lyase C-terminal" evidence="13">
    <location>
        <begin position="340"/>
        <end position="420"/>
    </location>
</feature>
<dbReference type="GO" id="GO:0006189">
    <property type="term" value="P:'de novo' IMP biosynthetic process"/>
    <property type="evidence" value="ECO:0007669"/>
    <property type="project" value="UniProtKB-UniPathway"/>
</dbReference>
<dbReference type="EMBL" id="JYNY01000495">
    <property type="protein sequence ID" value="KJJ83747.1"/>
    <property type="molecule type" value="Genomic_DNA"/>
</dbReference>
<evidence type="ECO:0000256" key="7">
    <source>
        <dbReference type="ARBA" id="ARBA00023239"/>
    </source>
</evidence>
<dbReference type="InterPro" id="IPR019468">
    <property type="entry name" value="AdenyloSucc_lyase_C"/>
</dbReference>
<sequence>MASIWTDENKFRKMLAVEIFACEAFTEEGLIPRSALAVIKNKANIDVKRIQEIEEKTNHDVMAFIKNVSEYVGEEAKYFHFGLTSSDILDTALSVMMAEAMDILISGAEKLKESLRKKAIKYKMTPMMGRSHGVHAEPITFGLKMALFYKEIERDIKRLKVAREVIAYGKISGSVGTFANVSPFVEEYVCGKLGLKPAGVSTQVLQRDRHAEYLTAIAITGATLEKLAVEIRGLQRTETGEVQEFFASGQTGSSSMPHKRNPIICERITGLSRILRANAMAAIENVALWHERDISHSSVERVIIPDSAILLDYMLDKIVVLVDKLIVNEEKMRENINITKGLIYSQKVLLELIKKGATRLESYDIVQTASLKAADSGKELLAELLLSDKMKKYMTKEEIEACFKLEYHLRYINEIFKRAGIE</sequence>
<dbReference type="NCBIfam" id="TIGR00928">
    <property type="entry name" value="purB"/>
    <property type="match status" value="1"/>
</dbReference>
<evidence type="ECO:0000256" key="4">
    <source>
        <dbReference type="ARBA" id="ARBA00012339"/>
    </source>
</evidence>
<comment type="pathway">
    <text evidence="2 12">Purine metabolism; AMP biosynthesis via de novo pathway; AMP from IMP: step 2/2.</text>
</comment>
<dbReference type="Proteomes" id="UP000033428">
    <property type="component" value="Unassembled WGS sequence"/>
</dbReference>
<evidence type="ECO:0000256" key="12">
    <source>
        <dbReference type="RuleBase" id="RU361172"/>
    </source>
</evidence>
<protein>
    <recommendedName>
        <fullName evidence="5 11">Adenylosuccinate lyase</fullName>
        <shortName evidence="12">ASL</shortName>
        <ecNumber evidence="4 11">4.3.2.2</ecNumber>
    </recommendedName>
    <alternativeName>
        <fullName evidence="9 12">Adenylosuccinase</fullName>
    </alternativeName>
</protein>
<evidence type="ECO:0000256" key="6">
    <source>
        <dbReference type="ARBA" id="ARBA00022755"/>
    </source>
</evidence>
<dbReference type="InterPro" id="IPR004769">
    <property type="entry name" value="Pur_lyase"/>
</dbReference>
<dbReference type="Gene3D" id="1.20.200.10">
    <property type="entry name" value="Fumarase/aspartase (Central domain)"/>
    <property type="match status" value="1"/>
</dbReference>
<keyword evidence="6 12" id="KW-0658">Purine biosynthesis</keyword>
<dbReference type="InterPro" id="IPR020557">
    <property type="entry name" value="Fumarate_lyase_CS"/>
</dbReference>
<comment type="catalytic activity">
    <reaction evidence="8">
        <text>(2S)-2-[5-amino-1-(5-phospho-beta-D-ribosyl)imidazole-4-carboxamido]succinate = 5-amino-1-(5-phospho-beta-D-ribosyl)imidazole-4-carboxamide + fumarate</text>
        <dbReference type="Rhea" id="RHEA:23920"/>
        <dbReference type="ChEBI" id="CHEBI:29806"/>
        <dbReference type="ChEBI" id="CHEBI:58443"/>
        <dbReference type="ChEBI" id="CHEBI:58475"/>
        <dbReference type="EC" id="4.3.2.2"/>
    </reaction>
    <physiologicalReaction direction="left-to-right" evidence="8">
        <dbReference type="Rhea" id="RHEA:23921"/>
    </physiologicalReaction>
</comment>
<dbReference type="InterPro" id="IPR022761">
    <property type="entry name" value="Fumarate_lyase_N"/>
</dbReference>
<name>A0A0F0CKJ5_9BACT</name>
<dbReference type="EC" id="4.3.2.2" evidence="4 11"/>
<keyword evidence="7 12" id="KW-0456">Lyase</keyword>
<evidence type="ECO:0000256" key="9">
    <source>
        <dbReference type="ARBA" id="ARBA00030717"/>
    </source>
</evidence>
<evidence type="ECO:0000256" key="8">
    <source>
        <dbReference type="ARBA" id="ARBA00024477"/>
    </source>
</evidence>